<proteinExistence type="predicted"/>
<evidence type="ECO:0008006" key="5">
    <source>
        <dbReference type="Google" id="ProtNLM"/>
    </source>
</evidence>
<evidence type="ECO:0000256" key="1">
    <source>
        <dbReference type="ARBA" id="ARBA00022729"/>
    </source>
</evidence>
<dbReference type="AlphaFoldDB" id="A0AAE2S9X3"/>
<organism evidence="3 4">
    <name type="scientific">Oceaniferula flava</name>
    <dbReference type="NCBI Taxonomy" id="2800421"/>
    <lineage>
        <taxon>Bacteria</taxon>
        <taxon>Pseudomonadati</taxon>
        <taxon>Verrucomicrobiota</taxon>
        <taxon>Verrucomicrobiia</taxon>
        <taxon>Verrucomicrobiales</taxon>
        <taxon>Verrucomicrobiaceae</taxon>
        <taxon>Oceaniferula</taxon>
    </lineage>
</organism>
<evidence type="ECO:0000313" key="3">
    <source>
        <dbReference type="EMBL" id="MBK1854056.1"/>
    </source>
</evidence>
<comment type="caution">
    <text evidence="3">The sequence shown here is derived from an EMBL/GenBank/DDBJ whole genome shotgun (WGS) entry which is preliminary data.</text>
</comment>
<keyword evidence="1 2" id="KW-0732">Signal</keyword>
<dbReference type="Gene3D" id="3.30.1450.10">
    <property type="match status" value="1"/>
</dbReference>
<gene>
    <name evidence="3" type="ORF">JIN83_03745</name>
</gene>
<sequence>MKTATSILVALFAALATTEQSDAAPKKSLLNNDPDVIYLNEHINRTIHLLVIKPATIYATKKGGRKLGTFSPDTKVELIAITDRAYRVKGQATHAGVSGWISPQLVASKDKNFIVNLKKLYERQMAVKELIANHEVAIGMTLSEVRQSLGEPTETEVKQTREGESGQWDFVITEEQKHYRTIRDPSTGGIYRQLSHITTEERSRTTIEFDNNTVTSVTRKKNNGPGRVRIIPAPVIFHW</sequence>
<reference evidence="3" key="1">
    <citation type="submission" date="2021-01" db="EMBL/GenBank/DDBJ databases">
        <title>Modified the classification status of verrucomicrobia.</title>
        <authorList>
            <person name="Feng X."/>
        </authorList>
    </citation>
    <scope>NUCLEOTIDE SEQUENCE</scope>
    <source>
        <strain evidence="3">5K15</strain>
    </source>
</reference>
<evidence type="ECO:0000313" key="4">
    <source>
        <dbReference type="Proteomes" id="UP000634206"/>
    </source>
</evidence>
<keyword evidence="4" id="KW-1185">Reference proteome</keyword>
<accession>A0AAE2S9X3</accession>
<feature type="signal peptide" evidence="2">
    <location>
        <begin position="1"/>
        <end position="23"/>
    </location>
</feature>
<evidence type="ECO:0000256" key="2">
    <source>
        <dbReference type="SAM" id="SignalP"/>
    </source>
</evidence>
<dbReference type="RefSeq" id="WP_309488663.1">
    <property type="nucleotide sequence ID" value="NZ_JAENIG010000002.1"/>
</dbReference>
<feature type="chain" id="PRO_5042136715" description="SH3b domain-containing protein" evidence="2">
    <location>
        <begin position="24"/>
        <end position="239"/>
    </location>
</feature>
<dbReference type="Proteomes" id="UP000634206">
    <property type="component" value="Unassembled WGS sequence"/>
</dbReference>
<dbReference type="EMBL" id="JAENIG010000002">
    <property type="protein sequence ID" value="MBK1854056.1"/>
    <property type="molecule type" value="Genomic_DNA"/>
</dbReference>
<name>A0AAE2S9X3_9BACT</name>
<dbReference type="InterPro" id="IPR037873">
    <property type="entry name" value="BamE-like"/>
</dbReference>
<protein>
    <recommendedName>
        <fullName evidence="5">SH3b domain-containing protein</fullName>
    </recommendedName>
</protein>